<dbReference type="GO" id="GO:0004034">
    <property type="term" value="F:aldose 1-epimerase activity"/>
    <property type="evidence" value="ECO:0007669"/>
    <property type="project" value="UniProtKB-EC"/>
</dbReference>
<keyword evidence="21" id="KW-1185">Reference proteome</keyword>
<dbReference type="InterPro" id="IPR014718">
    <property type="entry name" value="GH-type_carb-bd"/>
</dbReference>
<dbReference type="PROSITE" id="PS51257">
    <property type="entry name" value="PROKAR_LIPOPROTEIN"/>
    <property type="match status" value="1"/>
</dbReference>
<evidence type="ECO:0000256" key="13">
    <source>
        <dbReference type="ARBA" id="ARBA00023277"/>
    </source>
</evidence>
<dbReference type="GO" id="GO:0030246">
    <property type="term" value="F:carbohydrate binding"/>
    <property type="evidence" value="ECO:0007669"/>
    <property type="project" value="InterPro"/>
</dbReference>
<dbReference type="CDD" id="cd09019">
    <property type="entry name" value="galactose_mutarotase_like"/>
    <property type="match status" value="1"/>
</dbReference>
<dbReference type="GO" id="GO:0005737">
    <property type="term" value="C:cytoplasm"/>
    <property type="evidence" value="ECO:0007669"/>
    <property type="project" value="UniProtKB-SubCell"/>
</dbReference>
<evidence type="ECO:0000256" key="18">
    <source>
        <dbReference type="SAM" id="MobiDB-lite"/>
    </source>
</evidence>
<evidence type="ECO:0000256" key="3">
    <source>
        <dbReference type="ARBA" id="ARBA00004496"/>
    </source>
</evidence>
<feature type="chain" id="PRO_5029023211" description="Aldose 1-epimerase" evidence="19">
    <location>
        <begin position="21"/>
        <end position="402"/>
    </location>
</feature>
<organism evidence="20 21">
    <name type="scientific">Adhaeribacter swui</name>
    <dbReference type="NCBI Taxonomy" id="2086471"/>
    <lineage>
        <taxon>Bacteria</taxon>
        <taxon>Pseudomonadati</taxon>
        <taxon>Bacteroidota</taxon>
        <taxon>Cytophagia</taxon>
        <taxon>Cytophagales</taxon>
        <taxon>Hymenobacteraceae</taxon>
        <taxon>Adhaeribacter</taxon>
    </lineage>
</organism>
<dbReference type="NCBIfam" id="NF008277">
    <property type="entry name" value="PRK11055.1"/>
    <property type="match status" value="1"/>
</dbReference>
<dbReference type="AlphaFoldDB" id="A0A7G7GE79"/>
<sequence>MNLRLKLPFSILGIFLLSLGACNSGSKNQNAESDSSQAADSTATASSPEVSLPTKSDFQNVFSDQKTDLYVLKNKNNVQAAITNYGGRLISLLVPDKSGKMTDVIVGFDKLKPFTEGGDTYFGALIGRYGNRIAKGKFTLDGKTYTLATNNGPNHLHGGKVGFSRVIWDGNQSNDSTLVLTYVSKDGEEGYPGTLTSKVTYTLSSANELKIDYEATTDKKTVVNLTNHSYFNLNGAGSGTILGHQLQINADRYTPVDSTLIPTGKIEALAGTPLDFKKATAIGDRINDTHQQIKFGGGYDHNYVLATQRSATLKPAAAVLGDKTGIYMEVSTQEPGIQFYSGNFLEGKNQIKGGKQDEYRSAFCLETQHFPNSPNQPNFPSTTLAPGQTYKTSTVYKFSVKQ</sequence>
<comment type="similarity">
    <text evidence="5 14">Belongs to the aldose epimerase family.</text>
</comment>
<evidence type="ECO:0000313" key="21">
    <source>
        <dbReference type="Proteomes" id="UP000515237"/>
    </source>
</evidence>
<dbReference type="PROSITE" id="PS00545">
    <property type="entry name" value="ALDOSE_1_EPIMERASE"/>
    <property type="match status" value="1"/>
</dbReference>
<evidence type="ECO:0000256" key="1">
    <source>
        <dbReference type="ARBA" id="ARBA00001614"/>
    </source>
</evidence>
<evidence type="ECO:0000256" key="7">
    <source>
        <dbReference type="ARBA" id="ARBA00013185"/>
    </source>
</evidence>
<feature type="binding site" evidence="16">
    <location>
        <position position="300"/>
    </location>
    <ligand>
        <name>beta-D-galactose</name>
        <dbReference type="ChEBI" id="CHEBI:27667"/>
    </ligand>
</feature>
<evidence type="ECO:0000256" key="4">
    <source>
        <dbReference type="ARBA" id="ARBA00005028"/>
    </source>
</evidence>
<dbReference type="Pfam" id="PF01263">
    <property type="entry name" value="Aldose_epim"/>
    <property type="match status" value="1"/>
</dbReference>
<evidence type="ECO:0000256" key="2">
    <source>
        <dbReference type="ARBA" id="ARBA00001913"/>
    </source>
</evidence>
<dbReference type="PANTHER" id="PTHR10091:SF0">
    <property type="entry name" value="GALACTOSE MUTAROTASE"/>
    <property type="match status" value="1"/>
</dbReference>
<evidence type="ECO:0000256" key="6">
    <source>
        <dbReference type="ARBA" id="ARBA00011245"/>
    </source>
</evidence>
<dbReference type="FunFam" id="2.70.98.10:FF:000003">
    <property type="entry name" value="Aldose 1-epimerase"/>
    <property type="match status" value="1"/>
</dbReference>
<feature type="binding site" evidence="17">
    <location>
        <begin position="131"/>
        <end position="132"/>
    </location>
    <ligand>
        <name>beta-D-galactose</name>
        <dbReference type="ChEBI" id="CHEBI:27667"/>
    </ligand>
</feature>
<comment type="catalytic activity">
    <reaction evidence="1 14">
        <text>alpha-D-glucose = beta-D-glucose</text>
        <dbReference type="Rhea" id="RHEA:10264"/>
        <dbReference type="ChEBI" id="CHEBI:15903"/>
        <dbReference type="ChEBI" id="CHEBI:17925"/>
        <dbReference type="EC" id="5.1.3.3"/>
    </reaction>
</comment>
<dbReference type="InterPro" id="IPR015443">
    <property type="entry name" value="Aldose_1-epimerase"/>
</dbReference>
<evidence type="ECO:0000256" key="8">
    <source>
        <dbReference type="ARBA" id="ARBA00014165"/>
    </source>
</evidence>
<evidence type="ECO:0000256" key="15">
    <source>
        <dbReference type="PIRSR" id="PIRSR005096-1"/>
    </source>
</evidence>
<proteinExistence type="inferred from homology"/>
<reference evidence="20 21" key="1">
    <citation type="journal article" date="2018" name="Int. J. Syst. Evol. Microbiol.">
        <title>Adhaeribacter swui sp. nov., isolated from wet mud.</title>
        <authorList>
            <person name="Kim D.U."/>
            <person name="Kim K.W."/>
            <person name="Kang M.S."/>
            <person name="Kim J.Y."/>
            <person name="Jang J.H."/>
            <person name="Kim M.K."/>
        </authorList>
    </citation>
    <scope>NUCLEOTIDE SEQUENCE [LARGE SCALE GENOMIC DNA]</scope>
    <source>
        <strain evidence="20 21">KCTC 52873</strain>
    </source>
</reference>
<dbReference type="EC" id="5.1.3.3" evidence="7 14"/>
<comment type="cofactor">
    <cofactor evidence="2">
        <name>Ca(2+)</name>
        <dbReference type="ChEBI" id="CHEBI:29108"/>
    </cofactor>
</comment>
<dbReference type="SUPFAM" id="SSF74650">
    <property type="entry name" value="Galactose mutarotase-like"/>
    <property type="match status" value="1"/>
</dbReference>
<evidence type="ECO:0000256" key="19">
    <source>
        <dbReference type="SAM" id="SignalP"/>
    </source>
</evidence>
<keyword evidence="19" id="KW-0732">Signal</keyword>
<evidence type="ECO:0000313" key="20">
    <source>
        <dbReference type="EMBL" id="QNF35463.1"/>
    </source>
</evidence>
<evidence type="ECO:0000256" key="16">
    <source>
        <dbReference type="PIRSR" id="PIRSR005096-2"/>
    </source>
</evidence>
<keyword evidence="9" id="KW-0963">Cytoplasm</keyword>
<comment type="pathway">
    <text evidence="4 14">Carbohydrate metabolism; hexose metabolism.</text>
</comment>
<evidence type="ECO:0000256" key="10">
    <source>
        <dbReference type="ARBA" id="ARBA00022553"/>
    </source>
</evidence>
<dbReference type="PIRSF" id="PIRSF005096">
    <property type="entry name" value="GALM"/>
    <property type="match status" value="1"/>
</dbReference>
<evidence type="ECO:0000256" key="14">
    <source>
        <dbReference type="PIRNR" id="PIRNR005096"/>
    </source>
</evidence>
<dbReference type="InterPro" id="IPR011013">
    <property type="entry name" value="Gal_mutarotase_sf_dom"/>
</dbReference>
<comment type="subunit">
    <text evidence="6">Monomer.</text>
</comment>
<evidence type="ECO:0000256" key="17">
    <source>
        <dbReference type="PIRSR" id="PIRSR005096-3"/>
    </source>
</evidence>
<dbReference type="RefSeq" id="WP_185271954.1">
    <property type="nucleotide sequence ID" value="NZ_CP055156.1"/>
</dbReference>
<dbReference type="PANTHER" id="PTHR10091">
    <property type="entry name" value="ALDOSE-1-EPIMERASE"/>
    <property type="match status" value="1"/>
</dbReference>
<dbReference type="UniPathway" id="UPA00242"/>
<keyword evidence="13 14" id="KW-0119">Carbohydrate metabolism</keyword>
<evidence type="ECO:0000256" key="9">
    <source>
        <dbReference type="ARBA" id="ARBA00022490"/>
    </source>
</evidence>
<dbReference type="InterPro" id="IPR018052">
    <property type="entry name" value="Ald1_epimerase_CS"/>
</dbReference>
<keyword evidence="12 14" id="KW-0413">Isomerase</keyword>
<comment type="subcellular location">
    <subcellularLocation>
        <location evidence="3">Cytoplasm</location>
    </subcellularLocation>
</comment>
<dbReference type="GO" id="GO:0006006">
    <property type="term" value="P:glucose metabolic process"/>
    <property type="evidence" value="ECO:0007669"/>
    <property type="project" value="TreeGrafter"/>
</dbReference>
<accession>A0A7G7GE79</accession>
<dbReference type="Proteomes" id="UP000515237">
    <property type="component" value="Chromosome"/>
</dbReference>
<dbReference type="Gene3D" id="2.70.98.10">
    <property type="match status" value="1"/>
</dbReference>
<evidence type="ECO:0000256" key="12">
    <source>
        <dbReference type="ARBA" id="ARBA00023235"/>
    </source>
</evidence>
<evidence type="ECO:0000256" key="11">
    <source>
        <dbReference type="ARBA" id="ARBA00022837"/>
    </source>
</evidence>
<dbReference type="GO" id="GO:0033499">
    <property type="term" value="P:galactose catabolic process via UDP-galactose, Leloir pathway"/>
    <property type="evidence" value="ECO:0007669"/>
    <property type="project" value="TreeGrafter"/>
</dbReference>
<dbReference type="InterPro" id="IPR008183">
    <property type="entry name" value="Aldose_1/G6P_1-epimerase"/>
</dbReference>
<evidence type="ECO:0000256" key="5">
    <source>
        <dbReference type="ARBA" id="ARBA00006206"/>
    </source>
</evidence>
<dbReference type="InterPro" id="IPR047215">
    <property type="entry name" value="Galactose_mutarotase-like"/>
</dbReference>
<feature type="compositionally biased region" description="Low complexity" evidence="18">
    <location>
        <begin position="28"/>
        <end position="47"/>
    </location>
</feature>
<feature type="signal peptide" evidence="19">
    <location>
        <begin position="1"/>
        <end position="20"/>
    </location>
</feature>
<keyword evidence="10" id="KW-0597">Phosphoprotein</keyword>
<gene>
    <name evidence="20" type="ORF">HUW51_23145</name>
</gene>
<protein>
    <recommendedName>
        <fullName evidence="8 14">Aldose 1-epimerase</fullName>
        <ecNumber evidence="7 14">5.1.3.3</ecNumber>
    </recommendedName>
</protein>
<feature type="active site" description="Proton acceptor" evidence="15">
    <location>
        <position position="366"/>
    </location>
</feature>
<feature type="binding site" evidence="17">
    <location>
        <begin position="228"/>
        <end position="230"/>
    </location>
    <ligand>
        <name>beta-D-galactose</name>
        <dbReference type="ChEBI" id="CHEBI:27667"/>
    </ligand>
</feature>
<dbReference type="EMBL" id="CP055156">
    <property type="protein sequence ID" value="QNF35463.1"/>
    <property type="molecule type" value="Genomic_DNA"/>
</dbReference>
<dbReference type="KEGG" id="aswu:HUW51_23145"/>
<name>A0A7G7GE79_9BACT</name>
<feature type="region of interest" description="Disordered" evidence="18">
    <location>
        <begin position="27"/>
        <end position="51"/>
    </location>
</feature>
<keyword evidence="11" id="KW-0106">Calcium</keyword>
<feature type="active site" description="Proton donor" evidence="15">
    <location>
        <position position="228"/>
    </location>
</feature>